<dbReference type="Proteomes" id="UP000289220">
    <property type="component" value="Unassembled WGS sequence"/>
</dbReference>
<dbReference type="SUPFAM" id="SSF53182">
    <property type="entry name" value="Pyrrolidone carboxyl peptidase (pyroglutamate aminopeptidase)"/>
    <property type="match status" value="1"/>
</dbReference>
<accession>A0A7Z8Y543</accession>
<dbReference type="EMBL" id="UXHF01000005">
    <property type="protein sequence ID" value="VDC51111.1"/>
    <property type="molecule type" value="Genomic_DNA"/>
</dbReference>
<organism evidence="1 2">
    <name type="scientific">Brevundimonas mediterranea</name>
    <dbReference type="NCBI Taxonomy" id="74329"/>
    <lineage>
        <taxon>Bacteria</taxon>
        <taxon>Pseudomonadati</taxon>
        <taxon>Pseudomonadota</taxon>
        <taxon>Alphaproteobacteria</taxon>
        <taxon>Caulobacterales</taxon>
        <taxon>Caulobacteraceae</taxon>
        <taxon>Brevundimonas</taxon>
    </lineage>
</organism>
<evidence type="ECO:0000313" key="1">
    <source>
        <dbReference type="EMBL" id="VDC51111.1"/>
    </source>
</evidence>
<protein>
    <submittedName>
        <fullName evidence="1">Uncharacterized protein</fullName>
    </submittedName>
</protein>
<comment type="caution">
    <text evidence="1">The sequence shown here is derived from an EMBL/GenBank/DDBJ whole genome shotgun (WGS) entry which is preliminary data.</text>
</comment>
<dbReference type="InterPro" id="IPR036440">
    <property type="entry name" value="Peptidase_C15-like_sf"/>
</dbReference>
<reference evidence="1 2" key="1">
    <citation type="submission" date="2018-11" db="EMBL/GenBank/DDBJ databases">
        <authorList>
            <person name="Peiro R."/>
            <person name="Begona"/>
            <person name="Cbmso G."/>
            <person name="Lopez M."/>
            <person name="Gonzalez S."/>
            <person name="Sacristan E."/>
            <person name="Castillo E."/>
        </authorList>
    </citation>
    <scope>NUCLEOTIDE SEQUENCE [LARGE SCALE GENOMIC DNA]</scope>
    <source>
        <strain evidence="1">Brev_genome</strain>
    </source>
</reference>
<gene>
    <name evidence="1" type="ORF">BREV_BREV_00369</name>
</gene>
<evidence type="ECO:0000313" key="2">
    <source>
        <dbReference type="Proteomes" id="UP000289220"/>
    </source>
</evidence>
<name>A0A7Z8Y543_9CAUL</name>
<keyword evidence="2" id="KW-1185">Reference proteome</keyword>
<sequence>MTNETEGPNRPDRRPGIAICTYDGDSGWDLVEDLSGEAWSPPGARTIRVSMGDPDALADTLGADLKDGRCRAVLLVGRTHKGAAFRIQMRAENRALDRKDRLSVTGPGVARTTAPVADILRALHASGLPAEASSEAEDDAGSYLLYRILADLDDGPHTPAVGLLRSPASADETAVKKAVKAAASIMAGHMALSPRT</sequence>
<proteinExistence type="predicted"/>
<dbReference type="AlphaFoldDB" id="A0A7Z8Y543"/>
<dbReference type="RefSeq" id="WP_154725397.1">
    <property type="nucleotide sequence ID" value="NZ_UXHF01000005.1"/>
</dbReference>
<dbReference type="Gene3D" id="3.40.630.20">
    <property type="entry name" value="Peptidase C15, pyroglutamyl peptidase I-like"/>
    <property type="match status" value="1"/>
</dbReference>